<dbReference type="InterPro" id="IPR016024">
    <property type="entry name" value="ARM-type_fold"/>
</dbReference>
<dbReference type="GO" id="GO:0005737">
    <property type="term" value="C:cytoplasm"/>
    <property type="evidence" value="ECO:0007669"/>
    <property type="project" value="UniProtKB-SubCell"/>
</dbReference>
<dbReference type="EMBL" id="UZAJ01043236">
    <property type="protein sequence ID" value="VDP24873.1"/>
    <property type="molecule type" value="Genomic_DNA"/>
</dbReference>
<dbReference type="Gene3D" id="1.25.10.10">
    <property type="entry name" value="Leucine-rich Repeat Variant"/>
    <property type="match status" value="1"/>
</dbReference>
<evidence type="ECO:0000313" key="5">
    <source>
        <dbReference type="WBParaSite" id="OFLC_0001592801-mRNA-1"/>
    </source>
</evidence>
<protein>
    <submittedName>
        <fullName evidence="5">HEAT repeat protein</fullName>
    </submittedName>
</protein>
<name>A0A183I853_9BILA</name>
<proteinExistence type="predicted"/>
<reference evidence="5" key="1">
    <citation type="submission" date="2016-06" db="UniProtKB">
        <authorList>
            <consortium name="WormBaseParasite"/>
        </authorList>
    </citation>
    <scope>IDENTIFICATION</scope>
</reference>
<comment type="subcellular location">
    <subcellularLocation>
        <location evidence="1">Cytoplasm</location>
    </subcellularLocation>
</comment>
<dbReference type="AlphaFoldDB" id="A0A183I853"/>
<dbReference type="SUPFAM" id="SSF48371">
    <property type="entry name" value="ARM repeat"/>
    <property type="match status" value="1"/>
</dbReference>
<evidence type="ECO:0000313" key="3">
    <source>
        <dbReference type="EMBL" id="VDP24873.1"/>
    </source>
</evidence>
<keyword evidence="4" id="KW-1185">Reference proteome</keyword>
<dbReference type="GO" id="GO:0051879">
    <property type="term" value="F:Hsp90 protein binding"/>
    <property type="evidence" value="ECO:0007669"/>
    <property type="project" value="TreeGrafter"/>
</dbReference>
<dbReference type="InterPro" id="IPR011989">
    <property type="entry name" value="ARM-like"/>
</dbReference>
<keyword evidence="2" id="KW-0963">Cytoplasm</keyword>
<dbReference type="Proteomes" id="UP000267606">
    <property type="component" value="Unassembled WGS sequence"/>
</dbReference>
<evidence type="ECO:0000256" key="2">
    <source>
        <dbReference type="ARBA" id="ARBA00022490"/>
    </source>
</evidence>
<evidence type="ECO:0000256" key="1">
    <source>
        <dbReference type="ARBA" id="ARBA00004496"/>
    </source>
</evidence>
<reference evidence="3 4" key="2">
    <citation type="submission" date="2018-11" db="EMBL/GenBank/DDBJ databases">
        <authorList>
            <consortium name="Pathogen Informatics"/>
        </authorList>
    </citation>
    <scope>NUCLEOTIDE SEQUENCE [LARGE SCALE GENOMIC DNA]</scope>
</reference>
<sequence>MSDSVRRRMIKERVMPKAEEYWFMTDHAQLRAAAAELFLNLLFCEDFFKEVIRPGTDRLKLWVLYSAEEDERLALASSAGFAILTESEEACKRIIDEMKSWPEILRDICMSENIEIQRRGLIGIANMVQSSEKVACEIVAIYFFVLKITQPLLNYSTTVINYVDRAESHQVESSLEKYSSKISSVEES</sequence>
<evidence type="ECO:0000313" key="4">
    <source>
        <dbReference type="Proteomes" id="UP000267606"/>
    </source>
</evidence>
<accession>A0A183I853</accession>
<dbReference type="STRING" id="387005.A0A183I853"/>
<organism evidence="5">
    <name type="scientific">Onchocerca flexuosa</name>
    <dbReference type="NCBI Taxonomy" id="387005"/>
    <lineage>
        <taxon>Eukaryota</taxon>
        <taxon>Metazoa</taxon>
        <taxon>Ecdysozoa</taxon>
        <taxon>Nematoda</taxon>
        <taxon>Chromadorea</taxon>
        <taxon>Rhabditida</taxon>
        <taxon>Spirurina</taxon>
        <taxon>Spiruromorpha</taxon>
        <taxon>Filarioidea</taxon>
        <taxon>Onchocercidae</taxon>
        <taxon>Onchocerca</taxon>
    </lineage>
</organism>
<gene>
    <name evidence="3" type="ORF">OFLC_LOCUS15916</name>
</gene>
<dbReference type="WBParaSite" id="OFLC_0001592801-mRNA-1">
    <property type="protein sequence ID" value="OFLC_0001592801-mRNA-1"/>
    <property type="gene ID" value="OFLC_0001592801"/>
</dbReference>
<dbReference type="PANTHER" id="PTHR45994:SF1">
    <property type="entry name" value="FI21225P1"/>
    <property type="match status" value="1"/>
</dbReference>
<dbReference type="PANTHER" id="PTHR45994">
    <property type="entry name" value="FI21225P1"/>
    <property type="match status" value="1"/>
</dbReference>